<dbReference type="InterPro" id="IPR041577">
    <property type="entry name" value="RT_RNaseH_2"/>
</dbReference>
<protein>
    <recommendedName>
        <fullName evidence="2">Reverse transcriptase/retrotransposon-derived protein RNase H-like domain-containing protein</fullName>
    </recommendedName>
</protein>
<accession>A0A3P8I3Q5</accession>
<gene>
    <name evidence="3" type="ORF">ECPE_LOCUS13296</name>
</gene>
<dbReference type="SUPFAM" id="SSF56672">
    <property type="entry name" value="DNA/RNA polymerases"/>
    <property type="match status" value="1"/>
</dbReference>
<name>A0A3P8I3Q5_9TREM</name>
<evidence type="ECO:0000259" key="2">
    <source>
        <dbReference type="Pfam" id="PF17919"/>
    </source>
</evidence>
<keyword evidence="1" id="KW-0511">Multifunctional enzyme</keyword>
<sequence length="194" mass="21650">MVTHYDPSLPITVADDTSQFGVGAVISHTFPDGSAKAIAHASRTLSAAETKLWTSGERSASHRVRREKVPQVLVRQTFHTSHGPQALTDHIRVKERHSSILRQPNYRRIADFGQADGLSRLIGTHQTGDEDNVIAVVQVEEDVQRQLADSIRGIPVTASDIRDATKRDSVLQKVMKFINTSWSQKSNEFRRQNC</sequence>
<proteinExistence type="predicted"/>
<dbReference type="PANTHER" id="PTHR37984:SF5">
    <property type="entry name" value="PROTEIN NYNRIN-LIKE"/>
    <property type="match status" value="1"/>
</dbReference>
<feature type="domain" description="Reverse transcriptase/retrotransposon-derived protein RNase H-like" evidence="2">
    <location>
        <begin position="2"/>
        <end position="52"/>
    </location>
</feature>
<reference evidence="3 4" key="1">
    <citation type="submission" date="2018-11" db="EMBL/GenBank/DDBJ databases">
        <authorList>
            <consortium name="Pathogen Informatics"/>
        </authorList>
    </citation>
    <scope>NUCLEOTIDE SEQUENCE [LARGE SCALE GENOMIC DNA]</scope>
    <source>
        <strain evidence="3 4">Egypt</strain>
    </source>
</reference>
<dbReference type="Proteomes" id="UP000272942">
    <property type="component" value="Unassembled WGS sequence"/>
</dbReference>
<evidence type="ECO:0000313" key="4">
    <source>
        <dbReference type="Proteomes" id="UP000272942"/>
    </source>
</evidence>
<dbReference type="OrthoDB" id="6271476at2759"/>
<organism evidence="3 4">
    <name type="scientific">Echinostoma caproni</name>
    <dbReference type="NCBI Taxonomy" id="27848"/>
    <lineage>
        <taxon>Eukaryota</taxon>
        <taxon>Metazoa</taxon>
        <taxon>Spiralia</taxon>
        <taxon>Lophotrochozoa</taxon>
        <taxon>Platyhelminthes</taxon>
        <taxon>Trematoda</taxon>
        <taxon>Digenea</taxon>
        <taxon>Plagiorchiida</taxon>
        <taxon>Echinostomata</taxon>
        <taxon>Echinostomatoidea</taxon>
        <taxon>Echinostomatidae</taxon>
        <taxon>Echinostoma</taxon>
    </lineage>
</organism>
<dbReference type="InterPro" id="IPR043502">
    <property type="entry name" value="DNA/RNA_pol_sf"/>
</dbReference>
<dbReference type="PANTHER" id="PTHR37984">
    <property type="entry name" value="PROTEIN CBG26694"/>
    <property type="match status" value="1"/>
</dbReference>
<evidence type="ECO:0000256" key="1">
    <source>
        <dbReference type="ARBA" id="ARBA00023268"/>
    </source>
</evidence>
<dbReference type="Pfam" id="PF17919">
    <property type="entry name" value="RT_RNaseH_2"/>
    <property type="match status" value="1"/>
</dbReference>
<dbReference type="EMBL" id="UZAN01054752">
    <property type="protein sequence ID" value="VDP90568.1"/>
    <property type="molecule type" value="Genomic_DNA"/>
</dbReference>
<keyword evidence="4" id="KW-1185">Reference proteome</keyword>
<dbReference type="AlphaFoldDB" id="A0A3P8I3Q5"/>
<evidence type="ECO:0000313" key="3">
    <source>
        <dbReference type="EMBL" id="VDP90568.1"/>
    </source>
</evidence>
<dbReference type="InterPro" id="IPR050951">
    <property type="entry name" value="Retrovirus_Pol_polyprotein"/>
</dbReference>
<dbReference type="GO" id="GO:0003824">
    <property type="term" value="F:catalytic activity"/>
    <property type="evidence" value="ECO:0007669"/>
    <property type="project" value="UniProtKB-KW"/>
</dbReference>